<dbReference type="InterPro" id="IPR008557">
    <property type="entry name" value="PhoX"/>
</dbReference>
<dbReference type="OrthoDB" id="9801383at2"/>
<feature type="region of interest" description="Disordered" evidence="1">
    <location>
        <begin position="681"/>
        <end position="700"/>
    </location>
</feature>
<dbReference type="Pfam" id="PF05787">
    <property type="entry name" value="PhoX"/>
    <property type="match status" value="1"/>
</dbReference>
<dbReference type="PANTHER" id="PTHR35399:SF2">
    <property type="entry name" value="DUF839 DOMAIN-CONTAINING PROTEIN"/>
    <property type="match status" value="1"/>
</dbReference>
<proteinExistence type="predicted"/>
<evidence type="ECO:0000313" key="2">
    <source>
        <dbReference type="EMBL" id="OKH40823.1"/>
    </source>
</evidence>
<evidence type="ECO:0000256" key="1">
    <source>
        <dbReference type="SAM" id="MobiDB-lite"/>
    </source>
</evidence>
<dbReference type="EMBL" id="MRCE01000001">
    <property type="protein sequence ID" value="OKH40823.1"/>
    <property type="molecule type" value="Genomic_DNA"/>
</dbReference>
<name>A0A1U7ITG1_9CYAN</name>
<comment type="caution">
    <text evidence="2">The sequence shown here is derived from an EMBL/GenBank/DDBJ whole genome shotgun (WGS) entry which is preliminary data.</text>
</comment>
<dbReference type="STRING" id="454136.NIES2119_00465"/>
<sequence>MKLKRRDFLLFLGAGAATVALGTYLIQQKKGILRGVGFQPIKGPMPLETQDIPLAQQIADFSKYEVADDLVLPEGYTYDIVGVWGEKIRDSRFGYNNDYLSFIETDKDEGYLTINFEYISAIPWFQTFEKVIGKKLPLAEIKATLEKGEKRGINAFALPSEQAELKAKIQLVCEEALIDQGIGVISIRKNAEGKWERTNSAADRRITGISGLKDGRYLDVSGPGVFVFRKQTGQGYVDKLGAKIIGTFGNCAGGTTPWGTVLSAEENFQNQVPEPVYADGTSFDPSEHRFVIGDGELYGQGNVLGLAGNKYGWIVEIDPANPNDYGIKHTWLGRYRHEAVGVRAEAGKPLAFYSGCDRRGGHLYKFVSTGKVQDPKDKANSNLLRYGMLYAAQFNPDGTGKWIPLKPSTLVNPVLPSNLVGRLLPLPKRPEGGIYKAKSDAEIAKFKQKFKTLGDLYTGTPEEKQGAILIDAHFAANAAGATCTARPEDTEIASDGSLYISFTSGTPGGDGAPDKRIFKGPKGETPWEYGWIMHLIENENQPDALTFQWKMLAVGGEPVSGGAGFSNPDNIVFDNNQNVWMVTDMSTGKMNNPKDKERIGIFGNNSIWFIPTNDDNAGNAYLFGMGPMECETTGLFFTQDQQTLFLSVQHPGEKYGIRQNYNAETRKFSMHATDGEKFTQTRNIPIGSNWPGKAANDPPKPAVVAIRRSDSQPIG</sequence>
<gene>
    <name evidence="2" type="ORF">NIES2119_00465</name>
</gene>
<dbReference type="Proteomes" id="UP000185860">
    <property type="component" value="Unassembled WGS sequence"/>
</dbReference>
<organism evidence="2 3">
    <name type="scientific">[Phormidium ambiguum] IAM M-71</name>
    <dbReference type="NCBI Taxonomy" id="454136"/>
    <lineage>
        <taxon>Bacteria</taxon>
        <taxon>Bacillati</taxon>
        <taxon>Cyanobacteriota</taxon>
        <taxon>Cyanophyceae</taxon>
        <taxon>Oscillatoriophycideae</taxon>
        <taxon>Aerosakkonematales</taxon>
        <taxon>Aerosakkonemataceae</taxon>
        <taxon>Floridanema</taxon>
    </lineage>
</organism>
<accession>A0A1U7ITG1</accession>
<dbReference type="RefSeq" id="WP_073591497.1">
    <property type="nucleotide sequence ID" value="NZ_MRCE01000001.1"/>
</dbReference>
<reference evidence="2 3" key="1">
    <citation type="submission" date="2016-11" db="EMBL/GenBank/DDBJ databases">
        <title>Draft Genome Sequences of Nine Cyanobacterial Strains from Diverse Habitats.</title>
        <authorList>
            <person name="Zhu T."/>
            <person name="Hou S."/>
            <person name="Lu X."/>
            <person name="Hess W.R."/>
        </authorList>
    </citation>
    <scope>NUCLEOTIDE SEQUENCE [LARGE SCALE GENOMIC DNA]</scope>
    <source>
        <strain evidence="2 3">IAM M-71</strain>
    </source>
</reference>
<protein>
    <submittedName>
        <fullName evidence="2">Phosphatase</fullName>
    </submittedName>
</protein>
<dbReference type="AlphaFoldDB" id="A0A1U7ITG1"/>
<dbReference type="PANTHER" id="PTHR35399">
    <property type="entry name" value="SLR8030 PROTEIN"/>
    <property type="match status" value="1"/>
</dbReference>
<evidence type="ECO:0000313" key="3">
    <source>
        <dbReference type="Proteomes" id="UP000185860"/>
    </source>
</evidence>